<feature type="chain" id="PRO_5021346920" evidence="1">
    <location>
        <begin position="27"/>
        <end position="174"/>
    </location>
</feature>
<keyword evidence="4" id="KW-1185">Reference proteome</keyword>
<feature type="domain" description="Ice-binding protein C-terminal" evidence="2">
    <location>
        <begin position="143"/>
        <end position="167"/>
    </location>
</feature>
<feature type="signal peptide" evidence="1">
    <location>
        <begin position="1"/>
        <end position="26"/>
    </location>
</feature>
<protein>
    <submittedName>
        <fullName evidence="3">PEP-CTERM sorting domain-containing protein</fullName>
    </submittedName>
</protein>
<comment type="caution">
    <text evidence="3">The sequence shown here is derived from an EMBL/GenBank/DDBJ whole genome shotgun (WGS) entry which is preliminary data.</text>
</comment>
<dbReference type="NCBIfam" id="TIGR02595">
    <property type="entry name" value="PEP_CTERM"/>
    <property type="match status" value="1"/>
</dbReference>
<dbReference type="NCBIfam" id="NF035944">
    <property type="entry name" value="PEPxxWA-CTERM"/>
    <property type="match status" value="1"/>
</dbReference>
<evidence type="ECO:0000313" key="3">
    <source>
        <dbReference type="EMBL" id="TFU06590.1"/>
    </source>
</evidence>
<proteinExistence type="predicted"/>
<gene>
    <name evidence="3" type="ORF">EUV02_00715</name>
</gene>
<dbReference type="EMBL" id="SIHO01000001">
    <property type="protein sequence ID" value="TFU06590.1"/>
    <property type="molecule type" value="Genomic_DNA"/>
</dbReference>
<dbReference type="InterPro" id="IPR013424">
    <property type="entry name" value="Ice-binding_C"/>
</dbReference>
<dbReference type="OrthoDB" id="8775303at2"/>
<sequence>MGKLKACLLAAAVAASSMGFSTAASAVTVYGTLTSADDIASFSIIVTTPGTVTFTAFAMPTFDSIFSLYAMPSGSLLAVNDDGYVPGHDTYDSFIGITLGAGKYQLDVTSYANFPNGDLGSGYSGGSGYPLGGDFSVEVTGAAVPEPASWALMIAGFGMVGTSLRRRKVALAAS</sequence>
<organism evidence="3 4">
    <name type="scientific">Glacieibacterium arshaanense</name>
    <dbReference type="NCBI Taxonomy" id="2511025"/>
    <lineage>
        <taxon>Bacteria</taxon>
        <taxon>Pseudomonadati</taxon>
        <taxon>Pseudomonadota</taxon>
        <taxon>Alphaproteobacteria</taxon>
        <taxon>Sphingomonadales</taxon>
        <taxon>Sphingosinicellaceae</taxon>
        <taxon>Glacieibacterium</taxon>
    </lineage>
</organism>
<evidence type="ECO:0000313" key="4">
    <source>
        <dbReference type="Proteomes" id="UP000297737"/>
    </source>
</evidence>
<evidence type="ECO:0000256" key="1">
    <source>
        <dbReference type="SAM" id="SignalP"/>
    </source>
</evidence>
<dbReference type="NCBIfam" id="NF038127">
    <property type="entry name" value="FDP_fam"/>
    <property type="match status" value="1"/>
</dbReference>
<dbReference type="Proteomes" id="UP000297737">
    <property type="component" value="Unassembled WGS sequence"/>
</dbReference>
<dbReference type="Gene3D" id="2.60.120.380">
    <property type="match status" value="1"/>
</dbReference>
<evidence type="ECO:0000259" key="2">
    <source>
        <dbReference type="Pfam" id="PF07589"/>
    </source>
</evidence>
<reference evidence="3 4" key="1">
    <citation type="submission" date="2019-02" db="EMBL/GenBank/DDBJ databases">
        <title>Polymorphobacter sp. isolated from the lake at the Tibet of China.</title>
        <authorList>
            <person name="Li A."/>
        </authorList>
    </citation>
    <scope>NUCLEOTIDE SEQUENCE [LARGE SCALE GENOMIC DNA]</scope>
    <source>
        <strain evidence="3 4">DJ1R-1</strain>
    </source>
</reference>
<name>A0A4Y9ETD6_9SPHN</name>
<dbReference type="Pfam" id="PF07589">
    <property type="entry name" value="PEP-CTERM"/>
    <property type="match status" value="1"/>
</dbReference>
<keyword evidence="1" id="KW-0732">Signal</keyword>
<dbReference type="AlphaFoldDB" id="A0A4Y9ETD6"/>
<accession>A0A4Y9ETD6</accession>